<dbReference type="SUPFAM" id="SSF53474">
    <property type="entry name" value="alpha/beta-Hydrolases"/>
    <property type="match status" value="1"/>
</dbReference>
<keyword evidence="5" id="KW-1185">Reference proteome</keyword>
<organism evidence="4 5">
    <name type="scientific">Pontivivens marinum</name>
    <dbReference type="NCBI Taxonomy" id="1690039"/>
    <lineage>
        <taxon>Bacteria</taxon>
        <taxon>Pseudomonadati</taxon>
        <taxon>Pseudomonadota</taxon>
        <taxon>Alphaproteobacteria</taxon>
        <taxon>Rhodobacterales</taxon>
        <taxon>Paracoccaceae</taxon>
        <taxon>Pontivivens</taxon>
    </lineage>
</organism>
<proteinExistence type="predicted"/>
<protein>
    <submittedName>
        <fullName evidence="4">Acetyl esterase/lipase</fullName>
    </submittedName>
</protein>
<dbReference type="EMBL" id="OCTN01000001">
    <property type="protein sequence ID" value="SOH92364.1"/>
    <property type="molecule type" value="Genomic_DNA"/>
</dbReference>
<evidence type="ECO:0000256" key="2">
    <source>
        <dbReference type="SAM" id="MobiDB-lite"/>
    </source>
</evidence>
<name>A0A2C9CM33_9RHOB</name>
<feature type="domain" description="Alpha/beta hydrolase fold-3" evidence="3">
    <location>
        <begin position="88"/>
        <end position="282"/>
    </location>
</feature>
<evidence type="ECO:0000313" key="5">
    <source>
        <dbReference type="Proteomes" id="UP000220034"/>
    </source>
</evidence>
<dbReference type="PANTHER" id="PTHR48081">
    <property type="entry name" value="AB HYDROLASE SUPERFAMILY PROTEIN C4A8.06C"/>
    <property type="match status" value="1"/>
</dbReference>
<dbReference type="Gene3D" id="3.40.50.1820">
    <property type="entry name" value="alpha/beta hydrolase"/>
    <property type="match status" value="1"/>
</dbReference>
<sequence>MSSIEIDPNWFSDDAITDETRTFVAGFEAEIAGLPPTYKVPPETTRRARDEGRGVFPVMGPDDGSHWHEFEGGRLRISPGQAGRGVYLHVHGGGWTLGRPAHYDRLNQTLAAKTGLTVASVEYRLAPENPWPACLEDCRTAAMHVIKERPFGEGPLFIGGESAGGHLSSLLALELRGMIAGLCLNYGIYDLDLTPSAAQWGERQLVLSTPTIEWFVENLAMRAEARRAASPLYAELSDLPPALFQVGTLDPLKDDSLMMAARWAGAGNEAELAVYPGGIHVMDAFDIEIATQFHARQAAFLNRLIEGAALPQPS</sequence>
<evidence type="ECO:0000256" key="1">
    <source>
        <dbReference type="ARBA" id="ARBA00022801"/>
    </source>
</evidence>
<dbReference type="InterPro" id="IPR029058">
    <property type="entry name" value="AB_hydrolase_fold"/>
</dbReference>
<dbReference type="OrthoDB" id="9806180at2"/>
<evidence type="ECO:0000313" key="4">
    <source>
        <dbReference type="EMBL" id="SOH92364.1"/>
    </source>
</evidence>
<dbReference type="AlphaFoldDB" id="A0A2C9CM33"/>
<gene>
    <name evidence="4" type="ORF">SAMN06273572_101208</name>
</gene>
<dbReference type="GO" id="GO:0016787">
    <property type="term" value="F:hydrolase activity"/>
    <property type="evidence" value="ECO:0007669"/>
    <property type="project" value="UniProtKB-KW"/>
</dbReference>
<reference evidence="5" key="1">
    <citation type="submission" date="2017-09" db="EMBL/GenBank/DDBJ databases">
        <authorList>
            <person name="Varghese N."/>
            <person name="Submissions S."/>
        </authorList>
    </citation>
    <scope>NUCLEOTIDE SEQUENCE [LARGE SCALE GENOMIC DNA]</scope>
    <source>
        <strain evidence="5">C7</strain>
    </source>
</reference>
<feature type="region of interest" description="Disordered" evidence="2">
    <location>
        <begin position="43"/>
        <end position="62"/>
    </location>
</feature>
<dbReference type="Pfam" id="PF07859">
    <property type="entry name" value="Abhydrolase_3"/>
    <property type="match status" value="1"/>
</dbReference>
<evidence type="ECO:0000259" key="3">
    <source>
        <dbReference type="Pfam" id="PF07859"/>
    </source>
</evidence>
<feature type="compositionally biased region" description="Basic and acidic residues" evidence="2">
    <location>
        <begin position="44"/>
        <end position="53"/>
    </location>
</feature>
<dbReference type="Proteomes" id="UP000220034">
    <property type="component" value="Unassembled WGS sequence"/>
</dbReference>
<keyword evidence="1" id="KW-0378">Hydrolase</keyword>
<dbReference type="RefSeq" id="WP_097927949.1">
    <property type="nucleotide sequence ID" value="NZ_OCTN01000001.1"/>
</dbReference>
<accession>A0A2C9CM33</accession>
<dbReference type="InterPro" id="IPR013094">
    <property type="entry name" value="AB_hydrolase_3"/>
</dbReference>
<dbReference type="InterPro" id="IPR050300">
    <property type="entry name" value="GDXG_lipolytic_enzyme"/>
</dbReference>